<sequence>MADIQELKRVASQVRRDIIRQVYLCQSGHPGGALGNTDLLVALFFEVMKHDPSFNMEAHGEDVFFLSNGHISPVLYSVLARAGYFPVEELKTFRAINSRLQGHPTTHEGLPGVRVASGSLGQGVSVASGMALQKRMDGDDRTVFVLTGDGEQQEGQIWEAALFAPHNKLENLVLIIDDNGQQIDGPTSEVLQLGSFADKYAAFGWDIMEMDGNNLEETIEVLKKAQAKRNGKPTCIVMKTDMGMGVDFMVGTHHWHGKAPNEEQAINALGQLEETLGDFPAEGI</sequence>
<evidence type="ECO:0000256" key="2">
    <source>
        <dbReference type="ARBA" id="ARBA00007131"/>
    </source>
</evidence>
<feature type="domain" description="Transketolase N-terminal" evidence="4">
    <location>
        <begin position="9"/>
        <end position="264"/>
    </location>
</feature>
<name>A0A840E8F1_9BACT</name>
<dbReference type="EMBL" id="JACIFF010000005">
    <property type="protein sequence ID" value="MBB4079587.1"/>
    <property type="molecule type" value="Genomic_DNA"/>
</dbReference>
<evidence type="ECO:0000256" key="1">
    <source>
        <dbReference type="ARBA" id="ARBA00001964"/>
    </source>
</evidence>
<accession>A0A840E8F1</accession>
<dbReference type="PANTHER" id="PTHR47514">
    <property type="entry name" value="TRANSKETOLASE N-TERMINAL SECTION-RELATED"/>
    <property type="match status" value="1"/>
</dbReference>
<comment type="cofactor">
    <cofactor evidence="1">
        <name>thiamine diphosphate</name>
        <dbReference type="ChEBI" id="CHEBI:58937"/>
    </cofactor>
</comment>
<dbReference type="Pfam" id="PF00456">
    <property type="entry name" value="Transketolase_N"/>
    <property type="match status" value="1"/>
</dbReference>
<evidence type="ECO:0000313" key="5">
    <source>
        <dbReference type="EMBL" id="MBB4079587.1"/>
    </source>
</evidence>
<dbReference type="EC" id="2.2.1.1" evidence="5"/>
<dbReference type="CDD" id="cd02012">
    <property type="entry name" value="TPP_TK"/>
    <property type="match status" value="1"/>
</dbReference>
<evidence type="ECO:0000313" key="6">
    <source>
        <dbReference type="Proteomes" id="UP000576209"/>
    </source>
</evidence>
<dbReference type="Proteomes" id="UP000576209">
    <property type="component" value="Unassembled WGS sequence"/>
</dbReference>
<proteinExistence type="inferred from homology"/>
<keyword evidence="3" id="KW-0786">Thiamine pyrophosphate</keyword>
<evidence type="ECO:0000259" key="4">
    <source>
        <dbReference type="Pfam" id="PF00456"/>
    </source>
</evidence>
<dbReference type="RefSeq" id="WP_183495826.1">
    <property type="nucleotide sequence ID" value="NZ_JACIFF010000005.1"/>
</dbReference>
<organism evidence="5 6">
    <name type="scientific">Neolewinella aquimaris</name>
    <dbReference type="NCBI Taxonomy" id="1835722"/>
    <lineage>
        <taxon>Bacteria</taxon>
        <taxon>Pseudomonadati</taxon>
        <taxon>Bacteroidota</taxon>
        <taxon>Saprospiria</taxon>
        <taxon>Saprospirales</taxon>
        <taxon>Lewinellaceae</taxon>
        <taxon>Neolewinella</taxon>
    </lineage>
</organism>
<dbReference type="InterPro" id="IPR029061">
    <property type="entry name" value="THDP-binding"/>
</dbReference>
<dbReference type="Gene3D" id="3.40.50.970">
    <property type="match status" value="1"/>
</dbReference>
<protein>
    <submittedName>
        <fullName evidence="5">Transketolase</fullName>
        <ecNumber evidence="5">2.2.1.1</ecNumber>
    </submittedName>
</protein>
<dbReference type="AlphaFoldDB" id="A0A840E8F1"/>
<keyword evidence="5" id="KW-0808">Transferase</keyword>
<dbReference type="InterPro" id="IPR005474">
    <property type="entry name" value="Transketolase_N"/>
</dbReference>
<evidence type="ECO:0000256" key="3">
    <source>
        <dbReference type="ARBA" id="ARBA00023052"/>
    </source>
</evidence>
<dbReference type="SUPFAM" id="SSF52518">
    <property type="entry name" value="Thiamin diphosphate-binding fold (THDP-binding)"/>
    <property type="match status" value="1"/>
</dbReference>
<comment type="caution">
    <text evidence="5">The sequence shown here is derived from an EMBL/GenBank/DDBJ whole genome shotgun (WGS) entry which is preliminary data.</text>
</comment>
<dbReference type="PANTHER" id="PTHR47514:SF1">
    <property type="entry name" value="TRANSKETOLASE N-TERMINAL SECTION-RELATED"/>
    <property type="match status" value="1"/>
</dbReference>
<reference evidence="5 6" key="1">
    <citation type="submission" date="2020-08" db="EMBL/GenBank/DDBJ databases">
        <title>Genomic Encyclopedia of Type Strains, Phase IV (KMG-IV): sequencing the most valuable type-strain genomes for metagenomic binning, comparative biology and taxonomic classification.</title>
        <authorList>
            <person name="Goeker M."/>
        </authorList>
    </citation>
    <scope>NUCLEOTIDE SEQUENCE [LARGE SCALE GENOMIC DNA]</scope>
    <source>
        <strain evidence="5 6">DSM 105137</strain>
    </source>
</reference>
<keyword evidence="6" id="KW-1185">Reference proteome</keyword>
<gene>
    <name evidence="5" type="ORF">GGR28_002212</name>
</gene>
<comment type="similarity">
    <text evidence="2">Belongs to the transketolase family.</text>
</comment>
<dbReference type="GO" id="GO:0004802">
    <property type="term" value="F:transketolase activity"/>
    <property type="evidence" value="ECO:0007669"/>
    <property type="project" value="UniProtKB-EC"/>
</dbReference>